<evidence type="ECO:0000313" key="3">
    <source>
        <dbReference type="EMBL" id="SUV17963.1"/>
    </source>
</evidence>
<evidence type="ECO:0000313" key="4">
    <source>
        <dbReference type="Proteomes" id="UP000238825"/>
    </source>
</evidence>
<evidence type="ECO:0000256" key="1">
    <source>
        <dbReference type="SAM" id="Phobius"/>
    </source>
</evidence>
<evidence type="ECO:0000313" key="5">
    <source>
        <dbReference type="Proteomes" id="UP000255295"/>
    </source>
</evidence>
<dbReference type="RefSeq" id="WP_024362970.1">
    <property type="nucleotide sequence ID" value="NZ_BJNS01000023.1"/>
</dbReference>
<reference evidence="3 5" key="2">
    <citation type="submission" date="2018-06" db="EMBL/GenBank/DDBJ databases">
        <authorList>
            <consortium name="Pathogen Informatics"/>
            <person name="Doyle S."/>
        </authorList>
    </citation>
    <scope>NUCLEOTIDE SEQUENCE [LARGE SCALE GENOMIC DNA]</scope>
    <source>
        <strain evidence="3 5">NCTC10338</strain>
    </source>
</reference>
<proteinExistence type="predicted"/>
<accession>A0A2S0JZ47</accession>
<gene>
    <name evidence="2" type="ORF">LS41612_08360</name>
    <name evidence="3" type="ORF">NCTC10338_03077</name>
</gene>
<dbReference type="EMBL" id="UFSZ01000001">
    <property type="protein sequence ID" value="SUV17963.1"/>
    <property type="molecule type" value="Genomic_DNA"/>
</dbReference>
<dbReference type="AlphaFoldDB" id="A0A2S0JZ47"/>
<evidence type="ECO:0000313" key="2">
    <source>
        <dbReference type="EMBL" id="AVK96264.1"/>
    </source>
</evidence>
<sequence length="111" mass="12585">MEDRRYVTHMNWAPCKCHKPCKCSHKKEHECKEEKCHKAVNNCRSCICEQLRKLEVGAVVDVFLAGGLSFLGLTFVSFNCRNCCAYFLEAGSTSPLIIDCKKIDAIRVVRA</sequence>
<keyword evidence="1" id="KW-1133">Transmembrane helix</keyword>
<dbReference type="EMBL" id="CP019980">
    <property type="protein sequence ID" value="AVK96264.1"/>
    <property type="molecule type" value="Genomic_DNA"/>
</dbReference>
<dbReference type="Proteomes" id="UP000255295">
    <property type="component" value="Unassembled WGS sequence"/>
</dbReference>
<feature type="transmembrane region" description="Helical" evidence="1">
    <location>
        <begin position="58"/>
        <end position="78"/>
    </location>
</feature>
<keyword evidence="1" id="KW-0812">Transmembrane</keyword>
<keyword evidence="1" id="KW-0472">Membrane</keyword>
<dbReference type="GeneID" id="48276214"/>
<reference evidence="2 4" key="1">
    <citation type="submission" date="2017-03" db="EMBL/GenBank/DDBJ databases">
        <title>The whole genome sequencing and assembly of Lysinibacillus sphaericus DSM 28T strain.</title>
        <authorList>
            <person name="Lee Y.-J."/>
            <person name="Yi H."/>
            <person name="Bahn Y.-S."/>
            <person name="Kim J.F."/>
            <person name="Lee D.-W."/>
        </authorList>
    </citation>
    <scope>NUCLEOTIDE SEQUENCE [LARGE SCALE GENOMIC DNA]</scope>
    <source>
        <strain evidence="2 4">DSM 28</strain>
    </source>
</reference>
<protein>
    <submittedName>
        <fullName evidence="2">Uncharacterized protein</fullName>
    </submittedName>
</protein>
<organism evidence="2 4">
    <name type="scientific">Lysinibacillus sphaericus</name>
    <name type="common">Bacillus sphaericus</name>
    <dbReference type="NCBI Taxonomy" id="1421"/>
    <lineage>
        <taxon>Bacteria</taxon>
        <taxon>Bacillati</taxon>
        <taxon>Bacillota</taxon>
        <taxon>Bacilli</taxon>
        <taxon>Bacillales</taxon>
        <taxon>Bacillaceae</taxon>
        <taxon>Lysinibacillus</taxon>
    </lineage>
</organism>
<name>A0A2S0JZ47_LYSSH</name>
<dbReference type="Proteomes" id="UP000238825">
    <property type="component" value="Chromosome"/>
</dbReference>